<feature type="transmembrane region" description="Helical" evidence="1">
    <location>
        <begin position="489"/>
        <end position="511"/>
    </location>
</feature>
<dbReference type="Proteomes" id="UP000228681">
    <property type="component" value="Unassembled WGS sequence"/>
</dbReference>
<keyword evidence="1" id="KW-0812">Transmembrane</keyword>
<proteinExistence type="predicted"/>
<sequence>MISQSSQKLIQRYISWYQSLQPKEGVATIHVDEVASKVAAFYEKIRGIIDWREEHLLRKAAIERHLKRRLILNTNGEDVASHLVLELIRGGHFPNDKIEESKIGEVKKIIDKYVFILENSSTPSREKLKIQLQNWLLELASCEIEETLSPHQKENTQMEYMMENILERIEVKNGISEEEKKTQIYIAIQKALFKLDKPLISYNLLKGLYPAWANLVRPLLEEITKNIYSIWKSIEKDLRHPLAEKFYRVCEQYDTSYLILGDILSQEPMKIQEKIQNPEILENTIRDAYNKRLKQLKSGLKRAAIYTTISIFVTKMLLVFAIEIPFDKYVTNEFNLFTLGLNIFIPPALMFFLVLTIRPPRKENLSKVILEVMKIVYEQKTKDKYLITSRLKRGLILKSIIFLFYLLTFLVSFGLIWWVLSQLGFGILSKIIFLIFVSLISFAGVKIRERAKELQVEIDKGNFFTFFMDTFSLPFIQMGRWLSAELAKYNVIVVFFNFLIDMPFQIFVEFLEQWRYFLKEKREEIH</sequence>
<feature type="transmembrane region" description="Helical" evidence="1">
    <location>
        <begin position="334"/>
        <end position="357"/>
    </location>
</feature>
<reference evidence="2 3" key="1">
    <citation type="submission" date="2017-09" db="EMBL/GenBank/DDBJ databases">
        <title>Depth-based differentiation of microbial function through sediment-hosted aquifers and enrichment of novel symbionts in the deep terrestrial subsurface.</title>
        <authorList>
            <person name="Probst A.J."/>
            <person name="Ladd B."/>
            <person name="Jarett J.K."/>
            <person name="Geller-Mcgrath D.E."/>
            <person name="Sieber C.M."/>
            <person name="Emerson J.B."/>
            <person name="Anantharaman K."/>
            <person name="Thomas B.C."/>
            <person name="Malmstrom R."/>
            <person name="Stieglmeier M."/>
            <person name="Klingl A."/>
            <person name="Woyke T."/>
            <person name="Ryan C.M."/>
            <person name="Banfield J.F."/>
        </authorList>
    </citation>
    <scope>NUCLEOTIDE SEQUENCE [LARGE SCALE GENOMIC DNA]</scope>
    <source>
        <strain evidence="2">CG23_combo_of_CG06-09_8_20_14_all_36_12</strain>
    </source>
</reference>
<accession>A0A2G9Z0C1</accession>
<evidence type="ECO:0000256" key="1">
    <source>
        <dbReference type="SAM" id="Phobius"/>
    </source>
</evidence>
<feature type="transmembrane region" description="Helical" evidence="1">
    <location>
        <begin position="395"/>
        <end position="419"/>
    </location>
</feature>
<protein>
    <submittedName>
        <fullName evidence="2">Uncharacterized protein</fullName>
    </submittedName>
</protein>
<dbReference type="AlphaFoldDB" id="A0A2G9Z0C1"/>
<feature type="transmembrane region" description="Helical" evidence="1">
    <location>
        <begin position="303"/>
        <end position="322"/>
    </location>
</feature>
<dbReference type="EMBL" id="PCRS01000024">
    <property type="protein sequence ID" value="PIP24922.1"/>
    <property type="molecule type" value="Genomic_DNA"/>
</dbReference>
<name>A0A2G9Z0C1_9BACT</name>
<feature type="transmembrane region" description="Helical" evidence="1">
    <location>
        <begin position="425"/>
        <end position="443"/>
    </location>
</feature>
<keyword evidence="1" id="KW-1133">Transmembrane helix</keyword>
<comment type="caution">
    <text evidence="2">The sequence shown here is derived from an EMBL/GenBank/DDBJ whole genome shotgun (WGS) entry which is preliminary data.</text>
</comment>
<organism evidence="2 3">
    <name type="scientific">Candidatus Nealsonbacteria bacterium CG23_combo_of_CG06-09_8_20_14_all_36_12</name>
    <dbReference type="NCBI Taxonomy" id="1974718"/>
    <lineage>
        <taxon>Bacteria</taxon>
        <taxon>Candidatus Nealsoniibacteriota</taxon>
    </lineage>
</organism>
<keyword evidence="1" id="KW-0472">Membrane</keyword>
<evidence type="ECO:0000313" key="2">
    <source>
        <dbReference type="EMBL" id="PIP24922.1"/>
    </source>
</evidence>
<evidence type="ECO:0000313" key="3">
    <source>
        <dbReference type="Proteomes" id="UP000228681"/>
    </source>
</evidence>
<gene>
    <name evidence="2" type="ORF">COX34_01555</name>
</gene>